<dbReference type="EMBL" id="GL883029">
    <property type="protein sequence ID" value="EGG13766.1"/>
    <property type="molecule type" value="Genomic_DNA"/>
</dbReference>
<name>F4QDD8_CACFS</name>
<evidence type="ECO:0000313" key="1">
    <source>
        <dbReference type="EMBL" id="EGG13766.1"/>
    </source>
</evidence>
<keyword evidence="2" id="KW-1185">Reference proteome</keyword>
<dbReference type="Proteomes" id="UP000007797">
    <property type="component" value="Unassembled WGS sequence"/>
</dbReference>
<accession>F4QDD8</accession>
<dbReference type="RefSeq" id="XP_004350474.1">
    <property type="nucleotide sequence ID" value="XM_004350423.1"/>
</dbReference>
<dbReference type="KEGG" id="dfa:DFA_11527"/>
<gene>
    <name evidence="1" type="ORF">DFA_11527</name>
</gene>
<organism evidence="1 2">
    <name type="scientific">Cavenderia fasciculata</name>
    <name type="common">Slime mold</name>
    <name type="synonym">Dictyostelium fasciculatum</name>
    <dbReference type="NCBI Taxonomy" id="261658"/>
    <lineage>
        <taxon>Eukaryota</taxon>
        <taxon>Amoebozoa</taxon>
        <taxon>Evosea</taxon>
        <taxon>Eumycetozoa</taxon>
        <taxon>Dictyostelia</taxon>
        <taxon>Acytosteliales</taxon>
        <taxon>Cavenderiaceae</taxon>
        <taxon>Cavenderia</taxon>
    </lineage>
</organism>
<reference evidence="2" key="1">
    <citation type="journal article" date="2011" name="Genome Res.">
        <title>Phylogeny-wide analysis of social amoeba genomes highlights ancient origins for complex intercellular communication.</title>
        <authorList>
            <person name="Heidel A.J."/>
            <person name="Lawal H.M."/>
            <person name="Felder M."/>
            <person name="Schilde C."/>
            <person name="Helps N.R."/>
            <person name="Tunggal B."/>
            <person name="Rivero F."/>
            <person name="John U."/>
            <person name="Schleicher M."/>
            <person name="Eichinger L."/>
            <person name="Platzer M."/>
            <person name="Noegel A.A."/>
            <person name="Schaap P."/>
            <person name="Gloeckner G."/>
        </authorList>
    </citation>
    <scope>NUCLEOTIDE SEQUENCE [LARGE SCALE GENOMIC DNA]</scope>
    <source>
        <strain evidence="2">SH3</strain>
    </source>
</reference>
<proteinExistence type="predicted"/>
<dbReference type="GeneID" id="14865667"/>
<protein>
    <submittedName>
        <fullName evidence="1">Uncharacterized protein</fullName>
    </submittedName>
</protein>
<dbReference type="AlphaFoldDB" id="F4QDD8"/>
<sequence>MIKRVRERLRVRVRVEREKLISGWLVGWGQRVNFDWSISVYLFLDVCKLGLDHRAMRVSQYLEKFCCHHH</sequence>
<evidence type="ECO:0000313" key="2">
    <source>
        <dbReference type="Proteomes" id="UP000007797"/>
    </source>
</evidence>